<dbReference type="eggNOG" id="ENOG5031QCU">
    <property type="taxonomic scope" value="Bacteria"/>
</dbReference>
<feature type="signal peptide" evidence="1">
    <location>
        <begin position="1"/>
        <end position="26"/>
    </location>
</feature>
<proteinExistence type="predicted"/>
<evidence type="ECO:0000313" key="2">
    <source>
        <dbReference type="EMBL" id="AEL25115.1"/>
    </source>
</evidence>
<protein>
    <recommendedName>
        <fullName evidence="4">Secreted protein</fullName>
    </recommendedName>
</protein>
<accession>G0J0Y9</accession>
<keyword evidence="1" id="KW-0732">Signal</keyword>
<organism evidence="2 3">
    <name type="scientific">Cyclobacterium marinum (strain ATCC 25205 / DSM 745 / LMG 13164 / NCIMB 1802)</name>
    <name type="common">Flectobacillus marinus</name>
    <dbReference type="NCBI Taxonomy" id="880070"/>
    <lineage>
        <taxon>Bacteria</taxon>
        <taxon>Pseudomonadati</taxon>
        <taxon>Bacteroidota</taxon>
        <taxon>Cytophagia</taxon>
        <taxon>Cytophagales</taxon>
        <taxon>Cyclobacteriaceae</taxon>
        <taxon>Cyclobacterium</taxon>
    </lineage>
</organism>
<reference evidence="3" key="1">
    <citation type="submission" date="2011-07" db="EMBL/GenBank/DDBJ databases">
        <title>The complete genome of Cyclobacterium marinum DSM 745.</title>
        <authorList>
            <person name="Lucas S."/>
            <person name="Han J."/>
            <person name="Lapidus A."/>
            <person name="Bruce D."/>
            <person name="Goodwin L."/>
            <person name="Pitluck S."/>
            <person name="Peters L."/>
            <person name="Kyrpides N."/>
            <person name="Mavromatis K."/>
            <person name="Ivanova N."/>
            <person name="Ovchinnikova G."/>
            <person name="Chertkov O."/>
            <person name="Detter J.C."/>
            <person name="Tapia R."/>
            <person name="Han C."/>
            <person name="Land M."/>
            <person name="Hauser L."/>
            <person name="Markowitz V."/>
            <person name="Cheng J.-F."/>
            <person name="Hugenholtz P."/>
            <person name="Woyke T."/>
            <person name="Wu D."/>
            <person name="Tindall B."/>
            <person name="Schuetze A."/>
            <person name="Brambilla E."/>
            <person name="Klenk H.-P."/>
            <person name="Eisen J.A."/>
        </authorList>
    </citation>
    <scope>NUCLEOTIDE SEQUENCE [LARGE SCALE GENOMIC DNA]</scope>
    <source>
        <strain evidence="3">ATCC 25205 / DSM 745 / LMG 13164 / NCIMB 1802</strain>
    </source>
</reference>
<gene>
    <name evidence="2" type="ordered locus">Cycma_1344</name>
</gene>
<dbReference type="HOGENOM" id="CLU_133768_0_0_10"/>
<dbReference type="RefSeq" id="WP_014019412.1">
    <property type="nucleotide sequence ID" value="NC_015914.1"/>
</dbReference>
<dbReference type="EMBL" id="CP002955">
    <property type="protein sequence ID" value="AEL25115.1"/>
    <property type="molecule type" value="Genomic_DNA"/>
</dbReference>
<evidence type="ECO:0008006" key="4">
    <source>
        <dbReference type="Google" id="ProtNLM"/>
    </source>
</evidence>
<evidence type="ECO:0000256" key="1">
    <source>
        <dbReference type="SAM" id="SignalP"/>
    </source>
</evidence>
<dbReference type="AlphaFoldDB" id="G0J0Y9"/>
<dbReference type="OrthoDB" id="978645at2"/>
<sequence length="157" mass="17300">MMKNVMIAVMALVLMFSLSNESKAQAYDTGVGLRLGASSGLSVKHFISQDAALEGILHTRWRGLLITGLYEVHRDIEDVDGLNWFYGGGAHIGSWNNSSKYDYDGSTVIGIDGIIGLEYVLEELPLNFSLDFKPAINIINNGGFWGDDFALSVRYIF</sequence>
<feature type="chain" id="PRO_5003401479" description="Secreted protein" evidence="1">
    <location>
        <begin position="27"/>
        <end position="157"/>
    </location>
</feature>
<dbReference type="STRING" id="880070.Cycma_1344"/>
<name>G0J0Y9_CYCMS</name>
<dbReference type="KEGG" id="cmr:Cycma_1344"/>
<dbReference type="Proteomes" id="UP000001635">
    <property type="component" value="Chromosome"/>
</dbReference>
<evidence type="ECO:0000313" key="3">
    <source>
        <dbReference type="Proteomes" id="UP000001635"/>
    </source>
</evidence>
<keyword evidence="3" id="KW-1185">Reference proteome</keyword>